<keyword evidence="4" id="KW-1185">Reference proteome</keyword>
<name>A0A3L8P5Q2_9ACTN</name>
<dbReference type="Pfam" id="PF03807">
    <property type="entry name" value="F420_oxidored"/>
    <property type="match status" value="1"/>
</dbReference>
<reference evidence="3 4" key="1">
    <citation type="submission" date="2018-10" db="EMBL/GenBank/DDBJ databases">
        <title>Marmoricola sp. 4Q3S-7 whole genome shotgun sequence.</title>
        <authorList>
            <person name="Li F."/>
        </authorList>
    </citation>
    <scope>NUCLEOTIDE SEQUENCE [LARGE SCALE GENOMIC DNA]</scope>
    <source>
        <strain evidence="3 4">4Q3S-7</strain>
    </source>
</reference>
<dbReference type="OrthoDB" id="5738121at2"/>
<dbReference type="RefSeq" id="WP_121804401.1">
    <property type="nucleotide sequence ID" value="NZ_RDBE01000001.1"/>
</dbReference>
<dbReference type="InterPro" id="IPR028939">
    <property type="entry name" value="P5C_Rdtase_cat_N"/>
</dbReference>
<dbReference type="PANTHER" id="PTHR14239:SF10">
    <property type="entry name" value="REDUCTASE"/>
    <property type="match status" value="1"/>
</dbReference>
<evidence type="ECO:0000313" key="3">
    <source>
        <dbReference type="EMBL" id="RLV50720.1"/>
    </source>
</evidence>
<protein>
    <submittedName>
        <fullName evidence="3">NADP oxidoreductase</fullName>
    </submittedName>
</protein>
<dbReference type="EMBL" id="RDBE01000001">
    <property type="protein sequence ID" value="RLV50720.1"/>
    <property type="molecule type" value="Genomic_DNA"/>
</dbReference>
<accession>A0A3L8P5Q2</accession>
<sequence length="205" mass="21386">MTTISIIGTGNMATAIGIRAARYGHTVEIIGRDRTKARAAVETIGDGAHVGTYGAEPNGDLVFLAVLHQGAVEAVRDHGDALAGKTLVDITNPFNDDGTGVVTTEGHSVTQQIAAAAPPSAHVLKAFNTTFRDVLAQATPLDVLFAGHDEGARAQFAAFARSLDLRPLDTGGLEMTYVLEWAAILLMGLARNGAGWDVSLGAQIR</sequence>
<evidence type="ECO:0000259" key="2">
    <source>
        <dbReference type="Pfam" id="PF03807"/>
    </source>
</evidence>
<gene>
    <name evidence="3" type="ORF">D9V37_01785</name>
</gene>
<dbReference type="GO" id="GO:0016491">
    <property type="term" value="F:oxidoreductase activity"/>
    <property type="evidence" value="ECO:0007669"/>
    <property type="project" value="UniProtKB-KW"/>
</dbReference>
<dbReference type="AlphaFoldDB" id="A0A3L8P5Q2"/>
<dbReference type="SUPFAM" id="SSF51735">
    <property type="entry name" value="NAD(P)-binding Rossmann-fold domains"/>
    <property type="match status" value="1"/>
</dbReference>
<dbReference type="PANTHER" id="PTHR14239">
    <property type="entry name" value="DUDULIN-RELATED"/>
    <property type="match status" value="1"/>
</dbReference>
<proteinExistence type="predicted"/>
<keyword evidence="1" id="KW-0560">Oxidoreductase</keyword>
<dbReference type="Gene3D" id="3.40.50.720">
    <property type="entry name" value="NAD(P)-binding Rossmann-like Domain"/>
    <property type="match status" value="1"/>
</dbReference>
<dbReference type="InterPro" id="IPR036291">
    <property type="entry name" value="NAD(P)-bd_dom_sf"/>
</dbReference>
<evidence type="ECO:0000313" key="4">
    <source>
        <dbReference type="Proteomes" id="UP000281708"/>
    </source>
</evidence>
<dbReference type="Proteomes" id="UP000281708">
    <property type="component" value="Unassembled WGS sequence"/>
</dbReference>
<dbReference type="InterPro" id="IPR051267">
    <property type="entry name" value="STEAP_metalloreductase"/>
</dbReference>
<comment type="caution">
    <text evidence="3">The sequence shown here is derived from an EMBL/GenBank/DDBJ whole genome shotgun (WGS) entry which is preliminary data.</text>
</comment>
<organism evidence="3 4">
    <name type="scientific">Nocardioides mangrovicus</name>
    <dbReference type="NCBI Taxonomy" id="2478913"/>
    <lineage>
        <taxon>Bacteria</taxon>
        <taxon>Bacillati</taxon>
        <taxon>Actinomycetota</taxon>
        <taxon>Actinomycetes</taxon>
        <taxon>Propionibacteriales</taxon>
        <taxon>Nocardioidaceae</taxon>
        <taxon>Nocardioides</taxon>
    </lineage>
</organism>
<feature type="domain" description="Pyrroline-5-carboxylate reductase catalytic N-terminal" evidence="2">
    <location>
        <begin position="3"/>
        <end position="93"/>
    </location>
</feature>
<evidence type="ECO:0000256" key="1">
    <source>
        <dbReference type="ARBA" id="ARBA00023002"/>
    </source>
</evidence>